<name>A0A1I8FVC2_9PLAT</name>
<dbReference type="GO" id="GO:0015631">
    <property type="term" value="F:tubulin binding"/>
    <property type="evidence" value="ECO:0007669"/>
    <property type="project" value="InterPro"/>
</dbReference>
<dbReference type="GO" id="GO:0046785">
    <property type="term" value="P:microtubule polymerization"/>
    <property type="evidence" value="ECO:0007669"/>
    <property type="project" value="InterPro"/>
</dbReference>
<proteinExistence type="inferred from homology"/>
<dbReference type="WBParaSite" id="maker-uti_cns_0000033-snap-gene-3.19-mRNA-1">
    <property type="protein sequence ID" value="maker-uti_cns_0000033-snap-gene-3.19-mRNA-1"/>
    <property type="gene ID" value="maker-uti_cns_0000033-snap-gene-3.19"/>
</dbReference>
<dbReference type="InterPro" id="IPR008907">
    <property type="entry name" value="TPP/p25"/>
</dbReference>
<dbReference type="SUPFAM" id="SSF47473">
    <property type="entry name" value="EF-hand"/>
    <property type="match status" value="1"/>
</dbReference>
<evidence type="ECO:0000313" key="3">
    <source>
        <dbReference type="WBParaSite" id="maker-uti_cns_0000033-snap-gene-3.19-mRNA-1"/>
    </source>
</evidence>
<accession>A0A1I8FVC2</accession>
<dbReference type="WBParaSite" id="maker-uti_cns_0000056-snap-gene-0.7-mRNA-1">
    <property type="protein sequence ID" value="maker-uti_cns_0000056-snap-gene-0.7-mRNA-1"/>
    <property type="gene ID" value="maker-uti_cns_0000056-snap-gene-0.7"/>
</dbReference>
<dbReference type="InterPro" id="IPR011992">
    <property type="entry name" value="EF-hand-dom_pair"/>
</dbReference>
<dbReference type="Gene3D" id="1.10.238.10">
    <property type="entry name" value="EF-hand"/>
    <property type="match status" value="1"/>
</dbReference>
<comment type="similarity">
    <text evidence="1">Belongs to the TPPP family.</text>
</comment>
<keyword evidence="2" id="KW-1185">Reference proteome</keyword>
<dbReference type="AlphaFoldDB" id="A0A1I8FVC2"/>
<reference evidence="3 4" key="1">
    <citation type="submission" date="2016-11" db="UniProtKB">
        <authorList>
            <consortium name="WormBaseParasite"/>
        </authorList>
    </citation>
    <scope>IDENTIFICATION</scope>
</reference>
<organism evidence="2 4">
    <name type="scientific">Macrostomum lignano</name>
    <dbReference type="NCBI Taxonomy" id="282301"/>
    <lineage>
        <taxon>Eukaryota</taxon>
        <taxon>Metazoa</taxon>
        <taxon>Spiralia</taxon>
        <taxon>Lophotrochozoa</taxon>
        <taxon>Platyhelminthes</taxon>
        <taxon>Rhabditophora</taxon>
        <taxon>Macrostomorpha</taxon>
        <taxon>Macrostomida</taxon>
        <taxon>Macrostomidae</taxon>
        <taxon>Macrostomum</taxon>
    </lineage>
</organism>
<evidence type="ECO:0000313" key="2">
    <source>
        <dbReference type="Proteomes" id="UP000095280"/>
    </source>
</evidence>
<sequence>MSELLLSFLAFCNSQKKGSEKASDKVLKKLFMDAGVFDMLSLTSCDMDIAVAAFKGREKLKGDLTFDQFCSFLGQFCKEAERRRKVESASATEALLRVRIAASRPVAHGVTVRIGSSSLQWLILIYCT</sequence>
<evidence type="ECO:0000256" key="1">
    <source>
        <dbReference type="ARBA" id="ARBA00010994"/>
    </source>
</evidence>
<evidence type="ECO:0000313" key="4">
    <source>
        <dbReference type="WBParaSite" id="maker-uti_cns_0000056-snap-gene-0.7-mRNA-1"/>
    </source>
</evidence>
<dbReference type="Pfam" id="PF05517">
    <property type="entry name" value="p25-alpha"/>
    <property type="match status" value="1"/>
</dbReference>
<dbReference type="Proteomes" id="UP000095280">
    <property type="component" value="Unplaced"/>
</dbReference>
<protein>
    <submittedName>
        <fullName evidence="3 4">EF-hand domain-containing protein</fullName>
    </submittedName>
</protein>